<evidence type="ECO:0000313" key="11">
    <source>
        <dbReference type="Proteomes" id="UP000197019"/>
    </source>
</evidence>
<organism evidence="10 11">
    <name type="scientific">Methylovulum psychrotolerans</name>
    <dbReference type="NCBI Taxonomy" id="1704499"/>
    <lineage>
        <taxon>Bacteria</taxon>
        <taxon>Pseudomonadati</taxon>
        <taxon>Pseudomonadota</taxon>
        <taxon>Gammaproteobacteria</taxon>
        <taxon>Methylococcales</taxon>
        <taxon>Methylococcaceae</taxon>
        <taxon>Methylovulum</taxon>
    </lineage>
</organism>
<feature type="domain" description="GH18" evidence="9">
    <location>
        <begin position="124"/>
        <end position="471"/>
    </location>
</feature>
<dbReference type="InterPro" id="IPR050314">
    <property type="entry name" value="Glycosyl_Hydrlase_18"/>
</dbReference>
<dbReference type="PROSITE" id="PS01095">
    <property type="entry name" value="GH18_1"/>
    <property type="match status" value="1"/>
</dbReference>
<evidence type="ECO:0000256" key="4">
    <source>
        <dbReference type="ARBA" id="ARBA00022801"/>
    </source>
</evidence>
<comment type="catalytic activity">
    <reaction evidence="1">
        <text>Random endo-hydrolysis of N-acetyl-beta-D-glucosaminide (1-&gt;4)-beta-linkages in chitin and chitodextrins.</text>
        <dbReference type="EC" id="3.2.1.14"/>
    </reaction>
</comment>
<dbReference type="GO" id="GO:0008061">
    <property type="term" value="F:chitin binding"/>
    <property type="evidence" value="ECO:0007669"/>
    <property type="project" value="InterPro"/>
</dbReference>
<dbReference type="Proteomes" id="UP000197019">
    <property type="component" value="Chromosome"/>
</dbReference>
<dbReference type="InterPro" id="IPR011583">
    <property type="entry name" value="Chitinase_II/V-like_cat"/>
</dbReference>
<dbReference type="SMART" id="SM00636">
    <property type="entry name" value="Glyco_18"/>
    <property type="match status" value="1"/>
</dbReference>
<proteinExistence type="inferred from homology"/>
<keyword evidence="11" id="KW-1185">Reference proteome</keyword>
<evidence type="ECO:0000256" key="6">
    <source>
        <dbReference type="ARBA" id="ARBA00023295"/>
    </source>
</evidence>
<dbReference type="GO" id="GO:0005975">
    <property type="term" value="P:carbohydrate metabolic process"/>
    <property type="evidence" value="ECO:0007669"/>
    <property type="project" value="InterPro"/>
</dbReference>
<evidence type="ECO:0000313" key="10">
    <source>
        <dbReference type="EMBL" id="ASF46211.1"/>
    </source>
</evidence>
<gene>
    <name evidence="10" type="ORF">CEK71_09015</name>
</gene>
<protein>
    <recommendedName>
        <fullName evidence="3">chitinase</fullName>
        <ecNumber evidence="3">3.2.1.14</ecNumber>
    </recommendedName>
</protein>
<keyword evidence="8" id="KW-0732">Signal</keyword>
<dbReference type="RefSeq" id="WP_088619085.1">
    <property type="nucleotide sequence ID" value="NZ_CP022129.1"/>
</dbReference>
<keyword evidence="5" id="KW-0119">Carbohydrate metabolism</keyword>
<dbReference type="InterPro" id="IPR001223">
    <property type="entry name" value="Glyco_hydro18_cat"/>
</dbReference>
<evidence type="ECO:0000256" key="8">
    <source>
        <dbReference type="SAM" id="SignalP"/>
    </source>
</evidence>
<keyword evidence="5" id="KW-0624">Polysaccharide degradation</keyword>
<keyword evidence="6 7" id="KW-0326">Glycosidase</keyword>
<dbReference type="PANTHER" id="PTHR11177">
    <property type="entry name" value="CHITINASE"/>
    <property type="match status" value="1"/>
</dbReference>
<dbReference type="InterPro" id="IPR001579">
    <property type="entry name" value="Glyco_hydro_18_chit_AS"/>
</dbReference>
<evidence type="ECO:0000256" key="2">
    <source>
        <dbReference type="ARBA" id="ARBA00009121"/>
    </source>
</evidence>
<dbReference type="EC" id="3.2.1.14" evidence="3"/>
<accession>A0A1Z4BY73</accession>
<dbReference type="OrthoDB" id="5574464at2"/>
<feature type="signal peptide" evidence="8">
    <location>
        <begin position="1"/>
        <end position="25"/>
    </location>
</feature>
<evidence type="ECO:0000256" key="7">
    <source>
        <dbReference type="RuleBase" id="RU000489"/>
    </source>
</evidence>
<dbReference type="GO" id="GO:0006032">
    <property type="term" value="P:chitin catabolic process"/>
    <property type="evidence" value="ECO:0007669"/>
    <property type="project" value="UniProtKB-KW"/>
</dbReference>
<name>A0A1Z4BY73_9GAMM</name>
<sequence length="654" mass="70423">MKLLRKTAFCGVALSLFHYLPPAYAANQPPTANAGPNVTVNETAAVKLQGQGKDTDGFVVTYQWSQTAGPAVTLAGANQAQASFTAPMVPVQTPLSFQLAVKDNLGATASDTVNVFIKPTVSSQWVMGYYVAYQRDLYPPDKIAWNGLTHIIMGRVKANTDGTLDTSFDWDSTNGPILAKDIAARAHAAGKKAILMLGGDDNSPNIHDAVANHRAAFIANLLAVMTAYGYDGLDLDWENTIDWDLFQTFVEELRQAAPQAILTVPMGPLNLNTDTVDPHVPLIAKQLNRLTLMSYYPATSWVGSGWSSWYNSPLKGAKATTPVSIDDSFNRFAAAGVPKSKLAMGISFYATCYTGGITGPNQSTENGVTIEGGDNDYMLSELFGAGGEYVPGYRHWDSVALQPYLSLPKAERHGCRYVTFEDEQSILAKGKFSRDNGYGGLMIWTINQGFVTTHSQPNFLLDAVGHGFLTPGIKQTVGISVMQGNTWLKTSAKINFTPLVTGATNKAVTWAIVEPNCGTIASNGVYTAPSTEQICTVTATSQADATKKATAKVTISNTPWLPNFSVSRLGTWWVEVTAQDPNVVSMSILWPDGRILPLSHTWTNGNNFPIFAANYEFPDNGGVYTFYAKSADNRSATVKLTVPGCVHGTDGVCQ</sequence>
<comment type="similarity">
    <text evidence="2">Belongs to the glycosyl hydrolase 18 family. Chitinase class II subfamily.</text>
</comment>
<dbReference type="GO" id="GO:0008843">
    <property type="term" value="F:endochitinase activity"/>
    <property type="evidence" value="ECO:0007669"/>
    <property type="project" value="UniProtKB-EC"/>
</dbReference>
<dbReference type="InterPro" id="IPR013783">
    <property type="entry name" value="Ig-like_fold"/>
</dbReference>
<evidence type="ECO:0000259" key="9">
    <source>
        <dbReference type="PROSITE" id="PS51910"/>
    </source>
</evidence>
<dbReference type="PROSITE" id="PS51910">
    <property type="entry name" value="GH18_2"/>
    <property type="match status" value="1"/>
</dbReference>
<dbReference type="AlphaFoldDB" id="A0A1Z4BY73"/>
<dbReference type="KEGG" id="mpsy:CEK71_09015"/>
<keyword evidence="4 7" id="KW-0378">Hydrolase</keyword>
<dbReference type="GO" id="GO:0005576">
    <property type="term" value="C:extracellular region"/>
    <property type="evidence" value="ECO:0007669"/>
    <property type="project" value="TreeGrafter"/>
</dbReference>
<dbReference type="PANTHER" id="PTHR11177:SF317">
    <property type="entry name" value="CHITINASE 12-RELATED"/>
    <property type="match status" value="1"/>
</dbReference>
<dbReference type="EMBL" id="CP022129">
    <property type="protein sequence ID" value="ASF46211.1"/>
    <property type="molecule type" value="Genomic_DNA"/>
</dbReference>
<evidence type="ECO:0000256" key="1">
    <source>
        <dbReference type="ARBA" id="ARBA00000822"/>
    </source>
</evidence>
<dbReference type="InterPro" id="IPR017853">
    <property type="entry name" value="GH"/>
</dbReference>
<reference evidence="10 11" key="1">
    <citation type="submission" date="2017-06" db="EMBL/GenBank/DDBJ databases">
        <title>Genome Sequencing of the methanotroph Methylovulum psychrotolerants str. HV10-M2 isolated from a high-altitude environment.</title>
        <authorList>
            <person name="Mateos-Rivera A."/>
        </authorList>
    </citation>
    <scope>NUCLEOTIDE SEQUENCE [LARGE SCALE GENOMIC DNA]</scope>
    <source>
        <strain evidence="10 11">HV10_M2</strain>
    </source>
</reference>
<dbReference type="SUPFAM" id="SSF51445">
    <property type="entry name" value="(Trans)glycosidases"/>
    <property type="match status" value="1"/>
</dbReference>
<dbReference type="Pfam" id="PF00704">
    <property type="entry name" value="Glyco_hydro_18"/>
    <property type="match status" value="1"/>
</dbReference>
<dbReference type="Pfam" id="PF22352">
    <property type="entry name" value="K319L-like_PKD"/>
    <property type="match status" value="1"/>
</dbReference>
<feature type="chain" id="PRO_5012238580" description="chitinase" evidence="8">
    <location>
        <begin position="26"/>
        <end position="654"/>
    </location>
</feature>
<evidence type="ECO:0000256" key="5">
    <source>
        <dbReference type="ARBA" id="ARBA00023024"/>
    </source>
</evidence>
<dbReference type="Gene3D" id="2.60.40.10">
    <property type="entry name" value="Immunoglobulins"/>
    <property type="match status" value="1"/>
</dbReference>
<dbReference type="Gene3D" id="3.20.20.80">
    <property type="entry name" value="Glycosidases"/>
    <property type="match status" value="1"/>
</dbReference>
<keyword evidence="5" id="KW-0146">Chitin degradation</keyword>
<evidence type="ECO:0000256" key="3">
    <source>
        <dbReference type="ARBA" id="ARBA00012729"/>
    </source>
</evidence>